<dbReference type="AlphaFoldDB" id="A0A0P9GR30"/>
<organism evidence="1 2">
    <name type="scientific">Alicyclobacillus ferrooxydans</name>
    <dbReference type="NCBI Taxonomy" id="471514"/>
    <lineage>
        <taxon>Bacteria</taxon>
        <taxon>Bacillati</taxon>
        <taxon>Bacillota</taxon>
        <taxon>Bacilli</taxon>
        <taxon>Bacillales</taxon>
        <taxon>Alicyclobacillaceae</taxon>
        <taxon>Alicyclobacillus</taxon>
    </lineage>
</organism>
<accession>A0A0P9GR30</accession>
<dbReference type="RefSeq" id="WP_054969595.1">
    <property type="nucleotide sequence ID" value="NZ_LJCO01000052.1"/>
</dbReference>
<reference evidence="1 2" key="1">
    <citation type="submission" date="2015-09" db="EMBL/GenBank/DDBJ databases">
        <title>Draft genome sequence of Alicyclobacillus ferrooxydans DSM 22381.</title>
        <authorList>
            <person name="Hemp J."/>
        </authorList>
    </citation>
    <scope>NUCLEOTIDE SEQUENCE [LARGE SCALE GENOMIC DNA]</scope>
    <source>
        <strain evidence="1 2">TC-34</strain>
    </source>
</reference>
<sequence length="107" mass="12112">MPCPGVTTGRVEVPGEDYGRIQQAVDSGKNLWRLSPVRTAQVIGTRNFGLRERDSYTFVEQYYDPGSGLQHAVVRVRHQSCTYLVELYQPIKQGQKGIWVVTEITEV</sequence>
<evidence type="ECO:0000313" key="2">
    <source>
        <dbReference type="Proteomes" id="UP000050482"/>
    </source>
</evidence>
<proteinExistence type="predicted"/>
<dbReference type="OrthoDB" id="2375880at2"/>
<protein>
    <submittedName>
        <fullName evidence="1">Uncharacterized protein</fullName>
    </submittedName>
</protein>
<dbReference type="PATRIC" id="fig|471514.4.peg.2423"/>
<name>A0A0P9GR30_9BACL</name>
<evidence type="ECO:0000313" key="1">
    <source>
        <dbReference type="EMBL" id="KPV43359.1"/>
    </source>
</evidence>
<comment type="caution">
    <text evidence="1">The sequence shown here is derived from an EMBL/GenBank/DDBJ whole genome shotgun (WGS) entry which is preliminary data.</text>
</comment>
<keyword evidence="2" id="KW-1185">Reference proteome</keyword>
<gene>
    <name evidence="1" type="ORF">AN477_13010</name>
</gene>
<dbReference type="Proteomes" id="UP000050482">
    <property type="component" value="Unassembled WGS sequence"/>
</dbReference>
<dbReference type="EMBL" id="LJCO01000052">
    <property type="protein sequence ID" value="KPV43359.1"/>
    <property type="molecule type" value="Genomic_DNA"/>
</dbReference>